<dbReference type="GO" id="GO:0004331">
    <property type="term" value="F:fructose-2,6-bisphosphate 2-phosphatase activity"/>
    <property type="evidence" value="ECO:0007669"/>
    <property type="project" value="TreeGrafter"/>
</dbReference>
<organism evidence="4 5">
    <name type="scientific">Agreia bicolorata</name>
    <dbReference type="NCBI Taxonomy" id="110935"/>
    <lineage>
        <taxon>Bacteria</taxon>
        <taxon>Bacillati</taxon>
        <taxon>Actinomycetota</taxon>
        <taxon>Actinomycetes</taxon>
        <taxon>Micrococcales</taxon>
        <taxon>Microbacteriaceae</taxon>
        <taxon>Agreia</taxon>
    </lineage>
</organism>
<evidence type="ECO:0000313" key="4">
    <source>
        <dbReference type="EMBL" id="SKA84416.1"/>
    </source>
</evidence>
<accession>A0A1T4X4E3</accession>
<sequence>MTELVLVRHGETDWNLGRRIQGRTDIPMNDTGRAQAEAAAERLADEEWHAIVTSPLDRARETARIIAERLGLGELQVDDRLVERAYGEAEGMDDAALAIRFPSMAGVPGIERRSDVTRRVLPSLESIALEHPGQRVLVVTHGGVIGSLVRYVTEKALPPAEVRIPNGSDHRFRHVDGTLVLERFNGLAVEPPVRREAPITSSLTPSS</sequence>
<keyword evidence="1" id="KW-0378">Hydrolase</keyword>
<dbReference type="Gene3D" id="3.40.50.1240">
    <property type="entry name" value="Phosphoglycerate mutase-like"/>
    <property type="match status" value="1"/>
</dbReference>
<evidence type="ECO:0000256" key="1">
    <source>
        <dbReference type="ARBA" id="ARBA00022801"/>
    </source>
</evidence>
<feature type="binding site" evidence="3">
    <location>
        <position position="58"/>
    </location>
    <ligand>
        <name>substrate</name>
    </ligand>
</feature>
<protein>
    <submittedName>
        <fullName evidence="4">Probable phosphoglycerate mutase</fullName>
    </submittedName>
</protein>
<dbReference type="GO" id="GO:0005829">
    <property type="term" value="C:cytosol"/>
    <property type="evidence" value="ECO:0007669"/>
    <property type="project" value="TreeGrafter"/>
</dbReference>
<feature type="binding site" evidence="3">
    <location>
        <begin position="8"/>
        <end position="15"/>
    </location>
    <ligand>
        <name>substrate</name>
    </ligand>
</feature>
<feature type="active site" description="Tele-phosphohistidine intermediate" evidence="2">
    <location>
        <position position="9"/>
    </location>
</feature>
<dbReference type="EMBL" id="FUYG01000002">
    <property type="protein sequence ID" value="SKA84416.1"/>
    <property type="molecule type" value="Genomic_DNA"/>
</dbReference>
<proteinExistence type="predicted"/>
<feature type="active site" description="Proton donor/acceptor" evidence="2">
    <location>
        <position position="83"/>
    </location>
</feature>
<dbReference type="GO" id="GO:0045820">
    <property type="term" value="P:negative regulation of glycolytic process"/>
    <property type="evidence" value="ECO:0007669"/>
    <property type="project" value="TreeGrafter"/>
</dbReference>
<dbReference type="SUPFAM" id="SSF53254">
    <property type="entry name" value="Phosphoglycerate mutase-like"/>
    <property type="match status" value="1"/>
</dbReference>
<evidence type="ECO:0000256" key="3">
    <source>
        <dbReference type="PIRSR" id="PIRSR613078-2"/>
    </source>
</evidence>
<dbReference type="InterPro" id="IPR051695">
    <property type="entry name" value="Phosphoglycerate_Mutase"/>
</dbReference>
<feature type="binding site" evidence="3">
    <location>
        <begin position="83"/>
        <end position="86"/>
    </location>
    <ligand>
        <name>substrate</name>
    </ligand>
</feature>
<dbReference type="InterPro" id="IPR013078">
    <property type="entry name" value="His_Pase_superF_clade-1"/>
</dbReference>
<gene>
    <name evidence="4" type="ORF">SAMN06295879_0594</name>
</gene>
<dbReference type="RefSeq" id="WP_078713334.1">
    <property type="nucleotide sequence ID" value="NZ_FUYG01000002.1"/>
</dbReference>
<dbReference type="AlphaFoldDB" id="A0A1T4X4E3"/>
<dbReference type="SMART" id="SM00855">
    <property type="entry name" value="PGAM"/>
    <property type="match status" value="1"/>
</dbReference>
<dbReference type="InterPro" id="IPR029033">
    <property type="entry name" value="His_PPase_superfam"/>
</dbReference>
<dbReference type="CDD" id="cd07067">
    <property type="entry name" value="HP_PGM_like"/>
    <property type="match status" value="1"/>
</dbReference>
<evidence type="ECO:0000313" key="5">
    <source>
        <dbReference type="Proteomes" id="UP000189735"/>
    </source>
</evidence>
<dbReference type="PANTHER" id="PTHR46517:SF1">
    <property type="entry name" value="FRUCTOSE-2,6-BISPHOSPHATASE TIGAR"/>
    <property type="match status" value="1"/>
</dbReference>
<dbReference type="Proteomes" id="UP000189735">
    <property type="component" value="Unassembled WGS sequence"/>
</dbReference>
<dbReference type="GO" id="GO:0043456">
    <property type="term" value="P:regulation of pentose-phosphate shunt"/>
    <property type="evidence" value="ECO:0007669"/>
    <property type="project" value="TreeGrafter"/>
</dbReference>
<name>A0A1T4X4E3_9MICO</name>
<dbReference type="PROSITE" id="PS00175">
    <property type="entry name" value="PG_MUTASE"/>
    <property type="match status" value="1"/>
</dbReference>
<dbReference type="Pfam" id="PF00300">
    <property type="entry name" value="His_Phos_1"/>
    <property type="match status" value="1"/>
</dbReference>
<dbReference type="PANTHER" id="PTHR46517">
    <property type="entry name" value="FRUCTOSE-2,6-BISPHOSPHATASE TIGAR"/>
    <property type="match status" value="1"/>
</dbReference>
<reference evidence="5" key="1">
    <citation type="submission" date="2017-02" db="EMBL/GenBank/DDBJ databases">
        <authorList>
            <person name="Varghese N."/>
            <person name="Submissions S."/>
        </authorList>
    </citation>
    <scope>NUCLEOTIDE SEQUENCE [LARGE SCALE GENOMIC DNA]</scope>
    <source>
        <strain evidence="5">VKM Ac-2052</strain>
    </source>
</reference>
<evidence type="ECO:0000256" key="2">
    <source>
        <dbReference type="PIRSR" id="PIRSR613078-1"/>
    </source>
</evidence>
<dbReference type="InterPro" id="IPR001345">
    <property type="entry name" value="PG/BPGM_mutase_AS"/>
</dbReference>